<dbReference type="RefSeq" id="WP_207355453.1">
    <property type="nucleotide sequence ID" value="NZ_CP071503.1"/>
</dbReference>
<evidence type="ECO:0000313" key="2">
    <source>
        <dbReference type="EMBL" id="QSX34249.1"/>
    </source>
</evidence>
<evidence type="ECO:0008006" key="4">
    <source>
        <dbReference type="Google" id="ProtNLM"/>
    </source>
</evidence>
<evidence type="ECO:0000256" key="1">
    <source>
        <dbReference type="SAM" id="Phobius"/>
    </source>
</evidence>
<protein>
    <recommendedName>
        <fullName evidence="4">Zinc ribbon domain-containing protein</fullName>
    </recommendedName>
</protein>
<gene>
    <name evidence="2" type="ORF">JYB87_03080</name>
</gene>
<keyword evidence="1" id="KW-0472">Membrane</keyword>
<proteinExistence type="predicted"/>
<organism evidence="2 3">
    <name type="scientific">Shewanella avicenniae</name>
    <dbReference type="NCBI Taxonomy" id="2814294"/>
    <lineage>
        <taxon>Bacteria</taxon>
        <taxon>Pseudomonadati</taxon>
        <taxon>Pseudomonadota</taxon>
        <taxon>Gammaproteobacteria</taxon>
        <taxon>Alteromonadales</taxon>
        <taxon>Shewanellaceae</taxon>
        <taxon>Shewanella</taxon>
    </lineage>
</organism>
<evidence type="ECO:0000313" key="3">
    <source>
        <dbReference type="Proteomes" id="UP000662770"/>
    </source>
</evidence>
<sequence length="557" mass="63886">MQHCNQPIFSNDKFCGHCGDSVASDSLKVKGIEQVSTETMQQLRSVYPDARVVSGKVVSTFYYKRKFVNNNNNLIYGYWWLELQDEQGNIETTSIEAEDEFFNSIQKGDVLTLLYPTSFSLNYRIADSDARKVVKHNNTALCVLNHLPTQQRSIRGRELDPPARKTASLWFWLWITISSIAYFWLNLAPVEYAIGAGAIAALICYLIERKRNLTKYEAGQHRFAVLKQCMQQLLSISREDLGYHLQQRPNQSSDVICFSCKCRIPQAFNYCVSCGADQQSQRQNLSSIVEQETALMRQYGLEYAASYTHKNVMSANQHGTVEIKGFMAKVLGKAVESDVSDVSVTTSTTTTTDHYYGSRYSHSTSHTSTRTDRNRDTGISGEVAMLSEDGSKITWQFSEEILGDLDVGDWVYFCYSDVNIGGTSQYNREFGYNITKKREYSPRTFEGFGGLTGQGLWWVMAIFFGAWTYSDVRTPFFPLLDLTYNSFTAPLYQQQWFIKYLPLLIFGVFNIYLMLHGYLYSRGNRKRQQQLLGRMRERISEVRKNLGDIQTKIQSWQ</sequence>
<dbReference type="EMBL" id="CP071503">
    <property type="protein sequence ID" value="QSX34249.1"/>
    <property type="molecule type" value="Genomic_DNA"/>
</dbReference>
<feature type="transmembrane region" description="Helical" evidence="1">
    <location>
        <begin position="167"/>
        <end position="184"/>
    </location>
</feature>
<keyword evidence="1" id="KW-0812">Transmembrane</keyword>
<keyword evidence="1" id="KW-1133">Transmembrane helix</keyword>
<reference evidence="2 3" key="1">
    <citation type="submission" date="2021-03" db="EMBL/GenBank/DDBJ databases">
        <title>Novel species identification of genus Shewanella.</title>
        <authorList>
            <person name="Liu G."/>
            <person name="Zhang Q."/>
        </authorList>
    </citation>
    <scope>NUCLEOTIDE SEQUENCE [LARGE SCALE GENOMIC DNA]</scope>
    <source>
        <strain evidence="2 3">FJAT-51800</strain>
    </source>
</reference>
<feature type="transmembrane region" description="Helical" evidence="1">
    <location>
        <begin position="447"/>
        <end position="469"/>
    </location>
</feature>
<name>A0ABX7QSM7_9GAMM</name>
<accession>A0ABX7QSM7</accession>
<feature type="transmembrane region" description="Helical" evidence="1">
    <location>
        <begin position="190"/>
        <end position="207"/>
    </location>
</feature>
<keyword evidence="3" id="KW-1185">Reference proteome</keyword>
<dbReference type="Proteomes" id="UP000662770">
    <property type="component" value="Chromosome"/>
</dbReference>
<feature type="transmembrane region" description="Helical" evidence="1">
    <location>
        <begin position="500"/>
        <end position="520"/>
    </location>
</feature>